<dbReference type="AlphaFoldDB" id="B8BN55"/>
<gene>
    <name evidence="4" type="ORF">OsI_39227</name>
</gene>
<reference evidence="4 5" key="1">
    <citation type="journal article" date="2005" name="PLoS Biol.">
        <title>The genomes of Oryza sativa: a history of duplications.</title>
        <authorList>
            <person name="Yu J."/>
            <person name="Wang J."/>
            <person name="Lin W."/>
            <person name="Li S."/>
            <person name="Li H."/>
            <person name="Zhou J."/>
            <person name="Ni P."/>
            <person name="Dong W."/>
            <person name="Hu S."/>
            <person name="Zeng C."/>
            <person name="Zhang J."/>
            <person name="Zhang Y."/>
            <person name="Li R."/>
            <person name="Xu Z."/>
            <person name="Li S."/>
            <person name="Li X."/>
            <person name="Zheng H."/>
            <person name="Cong L."/>
            <person name="Lin L."/>
            <person name="Yin J."/>
            <person name="Geng J."/>
            <person name="Li G."/>
            <person name="Shi J."/>
            <person name="Liu J."/>
            <person name="Lv H."/>
            <person name="Li J."/>
            <person name="Wang J."/>
            <person name="Deng Y."/>
            <person name="Ran L."/>
            <person name="Shi X."/>
            <person name="Wang X."/>
            <person name="Wu Q."/>
            <person name="Li C."/>
            <person name="Ren X."/>
            <person name="Wang J."/>
            <person name="Wang X."/>
            <person name="Li D."/>
            <person name="Liu D."/>
            <person name="Zhang X."/>
            <person name="Ji Z."/>
            <person name="Zhao W."/>
            <person name="Sun Y."/>
            <person name="Zhang Z."/>
            <person name="Bao J."/>
            <person name="Han Y."/>
            <person name="Dong L."/>
            <person name="Ji J."/>
            <person name="Chen P."/>
            <person name="Wu S."/>
            <person name="Liu J."/>
            <person name="Xiao Y."/>
            <person name="Bu D."/>
            <person name="Tan J."/>
            <person name="Yang L."/>
            <person name="Ye C."/>
            <person name="Zhang J."/>
            <person name="Xu J."/>
            <person name="Zhou Y."/>
            <person name="Yu Y."/>
            <person name="Zhang B."/>
            <person name="Zhuang S."/>
            <person name="Wei H."/>
            <person name="Liu B."/>
            <person name="Lei M."/>
            <person name="Yu H."/>
            <person name="Li Y."/>
            <person name="Xu H."/>
            <person name="Wei S."/>
            <person name="He X."/>
            <person name="Fang L."/>
            <person name="Zhang Z."/>
            <person name="Zhang Y."/>
            <person name="Huang X."/>
            <person name="Su Z."/>
            <person name="Tong W."/>
            <person name="Li J."/>
            <person name="Tong Z."/>
            <person name="Li S."/>
            <person name="Ye J."/>
            <person name="Wang L."/>
            <person name="Fang L."/>
            <person name="Lei T."/>
            <person name="Chen C."/>
            <person name="Chen H."/>
            <person name="Xu Z."/>
            <person name="Li H."/>
            <person name="Huang H."/>
            <person name="Zhang F."/>
            <person name="Xu H."/>
            <person name="Li N."/>
            <person name="Zhao C."/>
            <person name="Li S."/>
            <person name="Dong L."/>
            <person name="Huang Y."/>
            <person name="Li L."/>
            <person name="Xi Y."/>
            <person name="Qi Q."/>
            <person name="Li W."/>
            <person name="Zhang B."/>
            <person name="Hu W."/>
            <person name="Zhang Y."/>
            <person name="Tian X."/>
            <person name="Jiao Y."/>
            <person name="Liang X."/>
            <person name="Jin J."/>
            <person name="Gao L."/>
            <person name="Zheng W."/>
            <person name="Hao B."/>
            <person name="Liu S."/>
            <person name="Wang W."/>
            <person name="Yuan L."/>
            <person name="Cao M."/>
            <person name="McDermott J."/>
            <person name="Samudrala R."/>
            <person name="Wang J."/>
            <person name="Wong G.K."/>
            <person name="Yang H."/>
        </authorList>
    </citation>
    <scope>NUCLEOTIDE SEQUENCE [LARGE SCALE GENOMIC DNA]</scope>
    <source>
        <strain evidence="5">cv. 93-11</strain>
    </source>
</reference>
<dbReference type="OMA" id="KMECESI"/>
<keyword evidence="1" id="KW-0862">Zinc</keyword>
<dbReference type="EMBL" id="CM000137">
    <property type="protein sequence ID" value="EEC69726.1"/>
    <property type="molecule type" value="Genomic_DNA"/>
</dbReference>
<dbReference type="GO" id="GO:0003700">
    <property type="term" value="F:DNA-binding transcription factor activity"/>
    <property type="evidence" value="ECO:0007669"/>
    <property type="project" value="InterPro"/>
</dbReference>
<sequence length="496" mass="58396">MADNFRTLEEEEEYHTITAMRFKTEDDGFKFYNRYVKEKGFSVRKNFARRDPVTADVVFRQYTCSREGYWKDIYMDTTNISREPRALTRCGCNARFEIRLDKKKGDWTVVKYVAKHNHNLAKPDEVAFLRSHRNISDAQKAIVMELRDVGLRQNQVMEVMERRHGGFESTSFMSRDLYNYFNRMKKKQILGGDADHVIKYMQARQKDDMEYFFEYETDEAGRLKRLFWEAELDSKASQSVPFTSNEASLIEKDAACLFTPSIFKKVKIEISKSIDWEVIDYIDEDTVHRYVICLKDNPDKVKILNCNYEDSILKTLSCPCRKLECESLPCHHIFAVLFHLKLDAIPKFCVERRWTVQAKNVFPSDRYGEAYTWSDQMERYRRLRSFGSEVLLKCSMSKECTLKVMEMLEQLDIETEGCEQKDIVLTLRGHVVAQSLRTDIASRDLVHDPMEIVPKGAPTKRLRGFMEKRVRRCGYCRQAGHTIRCCPIYLRKVEDV</sequence>
<feature type="domain" description="SWIM-type" evidence="3">
    <location>
        <begin position="308"/>
        <end position="341"/>
    </location>
</feature>
<dbReference type="PANTHER" id="PTHR47718:SF13">
    <property type="entry name" value="OS09G0290500 PROTEIN"/>
    <property type="match status" value="1"/>
</dbReference>
<dbReference type="PROSITE" id="PS50966">
    <property type="entry name" value="ZF_SWIM"/>
    <property type="match status" value="1"/>
</dbReference>
<dbReference type="HOGENOM" id="CLU_008459_9_1_1"/>
<feature type="domain" description="WRKY" evidence="2">
    <location>
        <begin position="70"/>
        <end position="121"/>
    </location>
</feature>
<evidence type="ECO:0000313" key="4">
    <source>
        <dbReference type="EMBL" id="EEC69726.1"/>
    </source>
</evidence>
<dbReference type="GO" id="GO:0043565">
    <property type="term" value="F:sequence-specific DNA binding"/>
    <property type="evidence" value="ECO:0007669"/>
    <property type="project" value="InterPro"/>
</dbReference>
<evidence type="ECO:0000259" key="2">
    <source>
        <dbReference type="PROSITE" id="PS50811"/>
    </source>
</evidence>
<dbReference type="Gramene" id="BGIOSGA037850-TA">
    <property type="protein sequence ID" value="BGIOSGA037850-PA"/>
    <property type="gene ID" value="BGIOSGA037850"/>
</dbReference>
<keyword evidence="1" id="KW-0863">Zinc-finger</keyword>
<dbReference type="Pfam" id="PF03101">
    <property type="entry name" value="FAR1"/>
    <property type="match status" value="1"/>
</dbReference>
<organism evidence="4 5">
    <name type="scientific">Oryza sativa subsp. indica</name>
    <name type="common">Rice</name>
    <dbReference type="NCBI Taxonomy" id="39946"/>
    <lineage>
        <taxon>Eukaryota</taxon>
        <taxon>Viridiplantae</taxon>
        <taxon>Streptophyta</taxon>
        <taxon>Embryophyta</taxon>
        <taxon>Tracheophyta</taxon>
        <taxon>Spermatophyta</taxon>
        <taxon>Magnoliopsida</taxon>
        <taxon>Liliopsida</taxon>
        <taxon>Poales</taxon>
        <taxon>Poaceae</taxon>
        <taxon>BOP clade</taxon>
        <taxon>Oryzoideae</taxon>
        <taxon>Oryzeae</taxon>
        <taxon>Oryzinae</taxon>
        <taxon>Oryza</taxon>
        <taxon>Oryza sativa</taxon>
    </lineage>
</organism>
<dbReference type="GO" id="GO:0008270">
    <property type="term" value="F:zinc ion binding"/>
    <property type="evidence" value="ECO:0007669"/>
    <property type="project" value="UniProtKB-KW"/>
</dbReference>
<dbReference type="InterPro" id="IPR003657">
    <property type="entry name" value="WRKY_dom"/>
</dbReference>
<proteinExistence type="predicted"/>
<dbReference type="STRING" id="39946.B8BN55"/>
<evidence type="ECO:0000256" key="1">
    <source>
        <dbReference type="PROSITE-ProRule" id="PRU00325"/>
    </source>
</evidence>
<protein>
    <submittedName>
        <fullName evidence="4">Uncharacterized protein</fullName>
    </submittedName>
</protein>
<accession>B8BN55</accession>
<evidence type="ECO:0000259" key="3">
    <source>
        <dbReference type="PROSITE" id="PS50966"/>
    </source>
</evidence>
<name>B8BN55_ORYSI</name>
<dbReference type="InterPro" id="IPR007527">
    <property type="entry name" value="Znf_SWIM"/>
</dbReference>
<evidence type="ECO:0000313" key="5">
    <source>
        <dbReference type="Proteomes" id="UP000007015"/>
    </source>
</evidence>
<dbReference type="PROSITE" id="PS50811">
    <property type="entry name" value="WRKY"/>
    <property type="match status" value="1"/>
</dbReference>
<keyword evidence="1" id="KW-0479">Metal-binding</keyword>
<dbReference type="Proteomes" id="UP000007015">
    <property type="component" value="Chromosome 12"/>
</dbReference>
<dbReference type="InterPro" id="IPR004330">
    <property type="entry name" value="FAR1_DNA_bnd_dom"/>
</dbReference>
<keyword evidence="5" id="KW-1185">Reference proteome</keyword>
<dbReference type="PANTHER" id="PTHR47718">
    <property type="entry name" value="OS01G0519700 PROTEIN"/>
    <property type="match status" value="1"/>
</dbReference>